<reference evidence="1 2" key="1">
    <citation type="submission" date="2011-04" db="EMBL/GenBank/DDBJ databases">
        <authorList>
            <person name="Muzny D."/>
            <person name="Qin X."/>
            <person name="Deng J."/>
            <person name="Jiang H."/>
            <person name="Liu Y."/>
            <person name="Qu J."/>
            <person name="Song X.-Z."/>
            <person name="Zhang L."/>
            <person name="Thornton R."/>
            <person name="Coyle M."/>
            <person name="Francisco L."/>
            <person name="Jackson L."/>
            <person name="Javaid M."/>
            <person name="Korchina V."/>
            <person name="Kovar C."/>
            <person name="Mata R."/>
            <person name="Mathew T."/>
            <person name="Ngo R."/>
            <person name="Nguyen L."/>
            <person name="Nguyen N."/>
            <person name="Okwuonu G."/>
            <person name="Ongeri F."/>
            <person name="Pham C."/>
            <person name="Simmons D."/>
            <person name="Wilczek-Boney K."/>
            <person name="Hale W."/>
            <person name="Jakkamsetti A."/>
            <person name="Pham P."/>
            <person name="Ruth R."/>
            <person name="San Lucas F."/>
            <person name="Warren J."/>
            <person name="Zhang J."/>
            <person name="Zhao Z."/>
            <person name="Zhou C."/>
            <person name="Zhu D."/>
            <person name="Lee S."/>
            <person name="Bess C."/>
            <person name="Blankenburg K."/>
            <person name="Forbes L."/>
            <person name="Fu Q."/>
            <person name="Gubbala S."/>
            <person name="Hirani K."/>
            <person name="Jayaseelan J.C."/>
            <person name="Lara F."/>
            <person name="Munidasa M."/>
            <person name="Palculict T."/>
            <person name="Patil S."/>
            <person name="Pu L.-L."/>
            <person name="Saada N."/>
            <person name="Tang L."/>
            <person name="Weissenberger G."/>
            <person name="Zhu Y."/>
            <person name="Hemphill L."/>
            <person name="Shang Y."/>
            <person name="Youmans B."/>
            <person name="Ayvaz T."/>
            <person name="Ross M."/>
            <person name="Santibanez J."/>
            <person name="Aqrawi P."/>
            <person name="Gross S."/>
            <person name="Joshi V."/>
            <person name="Fowler G."/>
            <person name="Nazareth L."/>
            <person name="Reid J."/>
            <person name="Worley K."/>
            <person name="Petrosino J."/>
            <person name="Highlander S."/>
            <person name="Gibbs R."/>
        </authorList>
    </citation>
    <scope>NUCLEOTIDE SEQUENCE [LARGE SCALE GENOMIC DNA]</scope>
    <source>
        <strain evidence="1 2">ATCC 23330</strain>
    </source>
</reference>
<evidence type="ECO:0000313" key="2">
    <source>
        <dbReference type="Proteomes" id="UP000004207"/>
    </source>
</evidence>
<dbReference type="OrthoDB" id="9802690at2"/>
<sequence length="69" mass="7576">MGIKGYAVGGKADFTNTFVQNLQNGATPEIVLHQLAENYPNMNDQALQDELARLIFLADLVGRLEVQAE</sequence>
<dbReference type="HOGENOM" id="CLU_2770391_0_0_4"/>
<dbReference type="AlphaFoldDB" id="F5S6D4"/>
<accession>F5S6D4</accession>
<dbReference type="GeneID" id="93262680"/>
<dbReference type="EMBL" id="AFHS01000024">
    <property type="protein sequence ID" value="EGK10305.1"/>
    <property type="molecule type" value="Genomic_DNA"/>
</dbReference>
<gene>
    <name evidence="1" type="ORF">HMPREF0476_0767</name>
</gene>
<comment type="caution">
    <text evidence="1">The sequence shown here is derived from an EMBL/GenBank/DDBJ whole genome shotgun (WGS) entry which is preliminary data.</text>
</comment>
<protein>
    <recommendedName>
        <fullName evidence="3">PqqD family protein</fullName>
    </recommendedName>
</protein>
<organism evidence="1 2">
    <name type="scientific">Kingella kingae ATCC 23330</name>
    <dbReference type="NCBI Taxonomy" id="887327"/>
    <lineage>
        <taxon>Bacteria</taxon>
        <taxon>Pseudomonadati</taxon>
        <taxon>Pseudomonadota</taxon>
        <taxon>Betaproteobacteria</taxon>
        <taxon>Neisseriales</taxon>
        <taxon>Neisseriaceae</taxon>
        <taxon>Kingella</taxon>
    </lineage>
</organism>
<dbReference type="RefSeq" id="WP_003786202.1">
    <property type="nucleotide sequence ID" value="NZ_FOJK01000005.1"/>
</dbReference>
<proteinExistence type="predicted"/>
<evidence type="ECO:0008006" key="3">
    <source>
        <dbReference type="Google" id="ProtNLM"/>
    </source>
</evidence>
<dbReference type="Proteomes" id="UP000004207">
    <property type="component" value="Unassembled WGS sequence"/>
</dbReference>
<keyword evidence="2" id="KW-1185">Reference proteome</keyword>
<evidence type="ECO:0000313" key="1">
    <source>
        <dbReference type="EMBL" id="EGK10305.1"/>
    </source>
</evidence>
<name>F5S6D4_KINKI</name>